<reference evidence="2" key="1">
    <citation type="submission" date="2011-08" db="EMBL/GenBank/DDBJ databases">
        <authorList>
            <person name="Rombauts S."/>
        </authorList>
    </citation>
    <scope>NUCLEOTIDE SEQUENCE</scope>
    <source>
        <strain evidence="2">London</strain>
    </source>
</reference>
<reference evidence="1" key="2">
    <citation type="submission" date="2015-06" db="UniProtKB">
        <authorList>
            <consortium name="EnsemblMetazoa"/>
        </authorList>
    </citation>
    <scope>IDENTIFICATION</scope>
</reference>
<name>T1KL06_TETUR</name>
<dbReference type="Proteomes" id="UP000015104">
    <property type="component" value="Unassembled WGS sequence"/>
</dbReference>
<evidence type="ECO:0000313" key="1">
    <source>
        <dbReference type="EnsemblMetazoa" id="tetur14g00680.1"/>
    </source>
</evidence>
<accession>T1KL06</accession>
<dbReference type="HOGENOM" id="CLU_2707997_0_0_1"/>
<protein>
    <submittedName>
        <fullName evidence="1">Uncharacterized protein</fullName>
    </submittedName>
</protein>
<dbReference type="AlphaFoldDB" id="T1KL06"/>
<sequence length="73" mass="8598">MAHQALLLQIFLQQRTSRTNKITAQNYIIIRPMYTNPTVHGVRIAATVYTMFDWIFSIKLKQGLSRFWILITD</sequence>
<dbReference type="EMBL" id="CAEY01000201">
    <property type="status" value="NOT_ANNOTATED_CDS"/>
    <property type="molecule type" value="Genomic_DNA"/>
</dbReference>
<evidence type="ECO:0000313" key="2">
    <source>
        <dbReference type="Proteomes" id="UP000015104"/>
    </source>
</evidence>
<proteinExistence type="predicted"/>
<organism evidence="1 2">
    <name type="scientific">Tetranychus urticae</name>
    <name type="common">Two-spotted spider mite</name>
    <dbReference type="NCBI Taxonomy" id="32264"/>
    <lineage>
        <taxon>Eukaryota</taxon>
        <taxon>Metazoa</taxon>
        <taxon>Ecdysozoa</taxon>
        <taxon>Arthropoda</taxon>
        <taxon>Chelicerata</taxon>
        <taxon>Arachnida</taxon>
        <taxon>Acari</taxon>
        <taxon>Acariformes</taxon>
        <taxon>Trombidiformes</taxon>
        <taxon>Prostigmata</taxon>
        <taxon>Eleutherengona</taxon>
        <taxon>Raphignathae</taxon>
        <taxon>Tetranychoidea</taxon>
        <taxon>Tetranychidae</taxon>
        <taxon>Tetranychus</taxon>
    </lineage>
</organism>
<keyword evidence="2" id="KW-1185">Reference proteome</keyword>
<dbReference type="EnsemblMetazoa" id="tetur14g00680.1">
    <property type="protein sequence ID" value="tetur14g00680.1"/>
    <property type="gene ID" value="tetur14g00680"/>
</dbReference>